<keyword evidence="7" id="KW-0067">ATP-binding</keyword>
<dbReference type="Pfam" id="PF01061">
    <property type="entry name" value="ABC2_membrane"/>
    <property type="match status" value="2"/>
</dbReference>
<name>A0AAV8SVW2_9ROSI</name>
<feature type="transmembrane region" description="Helical" evidence="11">
    <location>
        <begin position="641"/>
        <end position="660"/>
    </location>
</feature>
<dbReference type="Gene3D" id="3.40.50.300">
    <property type="entry name" value="P-loop containing nucleotide triphosphate hydrolases"/>
    <property type="match status" value="2"/>
</dbReference>
<dbReference type="FunFam" id="3.40.50.300:FF:000179">
    <property type="entry name" value="ABC transporter G family member 34"/>
    <property type="match status" value="1"/>
</dbReference>
<accession>A0AAV8SVW2</accession>
<dbReference type="Pfam" id="PF19055">
    <property type="entry name" value="ABC2_membrane_7"/>
    <property type="match status" value="1"/>
</dbReference>
<evidence type="ECO:0000256" key="2">
    <source>
        <dbReference type="ARBA" id="ARBA00006012"/>
    </source>
</evidence>
<dbReference type="SMART" id="SM00382">
    <property type="entry name" value="AAA"/>
    <property type="match status" value="2"/>
</dbReference>
<dbReference type="PANTHER" id="PTHR48040:SF45">
    <property type="entry name" value="PLEIOTROPIC DRUG RESISTANCE PROTEIN 1-LIKE"/>
    <property type="match status" value="1"/>
</dbReference>
<dbReference type="Proteomes" id="UP001159364">
    <property type="component" value="Linkage Group LG09"/>
</dbReference>
<comment type="subcellular location">
    <subcellularLocation>
        <location evidence="1">Membrane</location>
        <topology evidence="1">Multi-pass membrane protein</topology>
    </subcellularLocation>
</comment>
<dbReference type="GO" id="GO:0016887">
    <property type="term" value="F:ATP hydrolysis activity"/>
    <property type="evidence" value="ECO:0007669"/>
    <property type="project" value="InterPro"/>
</dbReference>
<dbReference type="InterPro" id="IPR043926">
    <property type="entry name" value="ABCG_dom"/>
</dbReference>
<evidence type="ECO:0000313" key="14">
    <source>
        <dbReference type="Proteomes" id="UP001159364"/>
    </source>
</evidence>
<feature type="transmembrane region" description="Helical" evidence="11">
    <location>
        <begin position="1301"/>
        <end position="1325"/>
    </location>
</feature>
<keyword evidence="8 11" id="KW-1133">Transmembrane helix</keyword>
<evidence type="ECO:0000256" key="8">
    <source>
        <dbReference type="ARBA" id="ARBA00022989"/>
    </source>
</evidence>
<feature type="transmembrane region" description="Helical" evidence="11">
    <location>
        <begin position="1408"/>
        <end position="1434"/>
    </location>
</feature>
<feature type="transmembrane region" description="Helical" evidence="11">
    <location>
        <begin position="1331"/>
        <end position="1350"/>
    </location>
</feature>
<feature type="compositionally biased region" description="Low complexity" evidence="10">
    <location>
        <begin position="10"/>
        <end position="19"/>
    </location>
</feature>
<feature type="transmembrane region" description="Helical" evidence="11">
    <location>
        <begin position="749"/>
        <end position="772"/>
    </location>
</feature>
<dbReference type="SUPFAM" id="SSF52540">
    <property type="entry name" value="P-loop containing nucleoside triphosphate hydrolases"/>
    <property type="match status" value="2"/>
</dbReference>
<keyword evidence="14" id="KW-1185">Reference proteome</keyword>
<feature type="domain" description="ABC transporter" evidence="12">
    <location>
        <begin position="842"/>
        <end position="1094"/>
    </location>
</feature>
<feature type="transmembrane region" description="Helical" evidence="11">
    <location>
        <begin position="1188"/>
        <end position="1206"/>
    </location>
</feature>
<evidence type="ECO:0000256" key="5">
    <source>
        <dbReference type="ARBA" id="ARBA00022737"/>
    </source>
</evidence>
<feature type="transmembrane region" description="Helical" evidence="11">
    <location>
        <begin position="607"/>
        <end position="629"/>
    </location>
</feature>
<dbReference type="GO" id="GO:0005524">
    <property type="term" value="F:ATP binding"/>
    <property type="evidence" value="ECO:0007669"/>
    <property type="project" value="UniProtKB-KW"/>
</dbReference>
<evidence type="ECO:0000256" key="7">
    <source>
        <dbReference type="ARBA" id="ARBA00022840"/>
    </source>
</evidence>
<dbReference type="InterPro" id="IPR003593">
    <property type="entry name" value="AAA+_ATPase"/>
</dbReference>
<evidence type="ECO:0000259" key="12">
    <source>
        <dbReference type="PROSITE" id="PS50893"/>
    </source>
</evidence>
<feature type="transmembrane region" description="Helical" evidence="11">
    <location>
        <begin position="666"/>
        <end position="688"/>
    </location>
</feature>
<sequence>MESRVLCRESGSSGRGSSSIWRRNRDADVFSRSYRQQDDDEEALKWAALEKLPTYDRLRKGILTTSSGEANEVDIEKLGLQERNILLGRLVKEAEEDHEKILLKLKRRIDRVGIVIPTIEVRFEHVNVEAEAYVGSRALPTLFNFSVNMLEGFLNYLHILSSRKKHLSILKDVSGIIKPSRMTLLLGPPCSGKTTLLLALAGKLDSSLKFSGKVTYNGHQMNEFVPQRTAAYISQHDVHIGEMTVRETLTFSARCLGIGSRYDMLAELSRREKDANIKPDPGIDVFMKSVAIEGQEANVITDYIIKVLGLDTCADTMVGDGMLRGISGGQRKRVTAGEMLVGPALALFMDEISTGLDSSTTYQIVNSLKHYVHIMKETAVISLLQPAPETYELFDDLILLSDGQIVYQGPREHVLKFFEQMGFKCPERKGVADFLQEVTSRKDQGQYWARRNTAYRFVTAKEFAEAFQSFHIGRGLTEELATPFDKANSHPAALTVKTYGVNKKELLKACFSRQFLLMKRNSFVYIFKCMQLVLMSVITMTLFLRSEMSRDSVVSGGIYVGALCFIVILVMFNGLAEISMTIAKLPVFFKQRDLSLFPAWAYALPTWILQIPITLIEVAILVFTTYWVIGFDPNVVRLFKLYLVLLALNQMASALFRAIAAFGRNMVVANTFGSLLLLVYFTLGGFVLSRDNIKKWWIWGYWISPMMYGQNAVVINEFLGHSWSHVLPNSKESLGVEILKSRGFFTEGYWYWIGTAALLGYVLVFNLLYTWALSFLDPFEKPQAVIAEPQSAKPGGVSPLVDGGSRSGLQIDNGSDVLRSKSTGSSPKKRKGMVLPFEPHSIIFNEIMYSVDMPQGMKNQGVQEDRLVLLRGVSGAFRPGVLTALMGVSGAGKTTLMDVLAGRKTGGYIEGSIMVSGYPKKQETFARISGYCEQNDIHSPQVSVYESLLYSAWLRLPREVDIENRKMFIEEVMELVELDSLRQSLVGLPGVNGLSIEQRKRLTVAVELVANPSIIFMDEPTSGLDARAAAIVMRTVRNTVDTGRTVVCTIHQPSIDIFETFDELFLLKRGGQEIYVGPLGHHSCHLIQYFESIEGVSRIKDGYNPATWMLEVTSAAQEAALRIDFADIYKNSDLYRRNWELIENLSEPAPDSKELDFPDQYSQPFLIQCLACLWKQHLSYWRNPPYTAVRFLSTASIGFLFGTVFWDLGSKVTKRQDLFNAMGSMYTAILFLGILNSMSVQPVVAVERTVFYRERAARMYSALPYAIGQVLIELPYIFVQATVYAVLVYSMIGFQWTAAKFFWYWYFMYLTFLYFTFYGMMAVAISPNYHVASIISAAFYGMFNLFSGFLIPEPKIPIWWKWYYWICPVAWTLNGLVASQFGDIKDTLETGETLEQFVRSYFNFKHELLGVVAVVVLGFAVLFAVIFAVSIKVLNFQKR</sequence>
<protein>
    <recommendedName>
        <fullName evidence="12">ABC transporter domain-containing protein</fullName>
    </recommendedName>
</protein>
<dbReference type="CDD" id="cd03232">
    <property type="entry name" value="ABCG_PDR_domain2"/>
    <property type="match status" value="1"/>
</dbReference>
<feature type="transmembrane region" description="Helical" evidence="11">
    <location>
        <begin position="556"/>
        <end position="576"/>
    </location>
</feature>
<keyword evidence="5" id="KW-0677">Repeat</keyword>
<feature type="transmembrane region" description="Helical" evidence="11">
    <location>
        <begin position="523"/>
        <end position="544"/>
    </location>
</feature>
<dbReference type="InterPro" id="IPR003439">
    <property type="entry name" value="ABC_transporter-like_ATP-bd"/>
</dbReference>
<dbReference type="InterPro" id="IPR027417">
    <property type="entry name" value="P-loop_NTPase"/>
</dbReference>
<reference evidence="13 14" key="1">
    <citation type="submission" date="2021-09" db="EMBL/GenBank/DDBJ databases">
        <title>Genomic insights and catalytic innovation underlie evolution of tropane alkaloids biosynthesis.</title>
        <authorList>
            <person name="Wang Y.-J."/>
            <person name="Tian T."/>
            <person name="Huang J.-P."/>
            <person name="Huang S.-X."/>
        </authorList>
    </citation>
    <scope>NUCLEOTIDE SEQUENCE [LARGE SCALE GENOMIC DNA]</scope>
    <source>
        <strain evidence="13">KIB-2018</strain>
        <tissue evidence="13">Leaf</tissue>
    </source>
</reference>
<evidence type="ECO:0000256" key="4">
    <source>
        <dbReference type="ARBA" id="ARBA00022692"/>
    </source>
</evidence>
<dbReference type="EMBL" id="JAIWQS010000009">
    <property type="protein sequence ID" value="KAJ8756158.1"/>
    <property type="molecule type" value="Genomic_DNA"/>
</dbReference>
<feature type="region of interest" description="Disordered" evidence="10">
    <location>
        <begin position="1"/>
        <end position="20"/>
    </location>
</feature>
<evidence type="ECO:0000313" key="13">
    <source>
        <dbReference type="EMBL" id="KAJ8756158.1"/>
    </source>
</evidence>
<dbReference type="Pfam" id="PF14510">
    <property type="entry name" value="ABC_trans_N"/>
    <property type="match status" value="1"/>
</dbReference>
<keyword evidence="9 11" id="KW-0472">Membrane</keyword>
<keyword evidence="4 11" id="KW-0812">Transmembrane</keyword>
<dbReference type="PROSITE" id="PS50893">
    <property type="entry name" value="ABC_TRANSPORTER_2"/>
    <property type="match status" value="2"/>
</dbReference>
<dbReference type="GO" id="GO:0140359">
    <property type="term" value="F:ABC-type transporter activity"/>
    <property type="evidence" value="ECO:0007669"/>
    <property type="project" value="InterPro"/>
</dbReference>
<organism evidence="13 14">
    <name type="scientific">Erythroxylum novogranatense</name>
    <dbReference type="NCBI Taxonomy" id="1862640"/>
    <lineage>
        <taxon>Eukaryota</taxon>
        <taxon>Viridiplantae</taxon>
        <taxon>Streptophyta</taxon>
        <taxon>Embryophyta</taxon>
        <taxon>Tracheophyta</taxon>
        <taxon>Spermatophyta</taxon>
        <taxon>Magnoliopsida</taxon>
        <taxon>eudicotyledons</taxon>
        <taxon>Gunneridae</taxon>
        <taxon>Pentapetalae</taxon>
        <taxon>rosids</taxon>
        <taxon>fabids</taxon>
        <taxon>Malpighiales</taxon>
        <taxon>Erythroxylaceae</taxon>
        <taxon>Erythroxylum</taxon>
    </lineage>
</organism>
<dbReference type="PANTHER" id="PTHR48040">
    <property type="entry name" value="PLEIOTROPIC DRUG RESISTANCE PROTEIN 1-LIKE ISOFORM X1"/>
    <property type="match status" value="1"/>
</dbReference>
<evidence type="ECO:0000256" key="6">
    <source>
        <dbReference type="ARBA" id="ARBA00022741"/>
    </source>
</evidence>
<dbReference type="InterPro" id="IPR013581">
    <property type="entry name" value="PDR_assoc"/>
</dbReference>
<comment type="similarity">
    <text evidence="2">Belongs to the ABC transporter superfamily. ABCG family. PDR (TC 3.A.1.205) subfamily.</text>
</comment>
<feature type="transmembrane region" description="Helical" evidence="11">
    <location>
        <begin position="1218"/>
        <end position="1245"/>
    </location>
</feature>
<dbReference type="InterPro" id="IPR034001">
    <property type="entry name" value="ABCG_PDR_1"/>
</dbReference>
<keyword evidence="3" id="KW-0813">Transport</keyword>
<feature type="region of interest" description="Disordered" evidence="10">
    <location>
        <begin position="808"/>
        <end position="833"/>
    </location>
</feature>
<dbReference type="Pfam" id="PF08370">
    <property type="entry name" value="PDR_assoc"/>
    <property type="match status" value="1"/>
</dbReference>
<dbReference type="InterPro" id="IPR013525">
    <property type="entry name" value="ABC2_TM"/>
</dbReference>
<feature type="transmembrane region" description="Helical" evidence="11">
    <location>
        <begin position="1362"/>
        <end position="1381"/>
    </location>
</feature>
<gene>
    <name evidence="13" type="ORF">K2173_024705</name>
</gene>
<comment type="caution">
    <text evidence="13">The sequence shown here is derived from an EMBL/GenBank/DDBJ whole genome shotgun (WGS) entry which is preliminary data.</text>
</comment>
<dbReference type="InterPro" id="IPR029481">
    <property type="entry name" value="ABC_trans_N"/>
</dbReference>
<dbReference type="GO" id="GO:0016020">
    <property type="term" value="C:membrane"/>
    <property type="evidence" value="ECO:0007669"/>
    <property type="project" value="UniProtKB-SubCell"/>
</dbReference>
<evidence type="ECO:0000256" key="10">
    <source>
        <dbReference type="SAM" id="MobiDB-lite"/>
    </source>
</evidence>
<feature type="transmembrane region" description="Helical" evidence="11">
    <location>
        <begin position="1265"/>
        <end position="1289"/>
    </location>
</feature>
<evidence type="ECO:0000256" key="3">
    <source>
        <dbReference type="ARBA" id="ARBA00022448"/>
    </source>
</evidence>
<evidence type="ECO:0000256" key="1">
    <source>
        <dbReference type="ARBA" id="ARBA00004141"/>
    </source>
</evidence>
<dbReference type="Pfam" id="PF00005">
    <property type="entry name" value="ABC_tran"/>
    <property type="match status" value="2"/>
</dbReference>
<dbReference type="CDD" id="cd03233">
    <property type="entry name" value="ABCG_PDR_domain1"/>
    <property type="match status" value="1"/>
</dbReference>
<dbReference type="FunFam" id="3.40.50.300:FF:000059">
    <property type="entry name" value="ABC transporter G family member 40"/>
    <property type="match status" value="1"/>
</dbReference>
<proteinExistence type="inferred from homology"/>
<keyword evidence="6" id="KW-0547">Nucleotide-binding</keyword>
<dbReference type="InterPro" id="IPR034003">
    <property type="entry name" value="ABCG_PDR_2"/>
</dbReference>
<evidence type="ECO:0000256" key="11">
    <source>
        <dbReference type="SAM" id="Phobius"/>
    </source>
</evidence>
<feature type="domain" description="ABC transporter" evidence="12">
    <location>
        <begin position="154"/>
        <end position="427"/>
    </location>
</feature>
<evidence type="ECO:0000256" key="9">
    <source>
        <dbReference type="ARBA" id="ARBA00023136"/>
    </source>
</evidence>